<dbReference type="GO" id="GO:0016758">
    <property type="term" value="F:hexosyltransferase activity"/>
    <property type="evidence" value="ECO:0007669"/>
    <property type="project" value="InterPro"/>
</dbReference>
<evidence type="ECO:0000256" key="2">
    <source>
        <dbReference type="ARBA" id="ARBA00022475"/>
    </source>
</evidence>
<gene>
    <name evidence="9" type="ORF">AAU01_14250</name>
</gene>
<comment type="similarity">
    <text evidence="7">Belongs to the glycosyltransferase 87 family.</text>
</comment>
<dbReference type="InterPro" id="IPR016570">
    <property type="entry name" value="UCP010361"/>
</dbReference>
<dbReference type="EMBL" id="BJMD01000007">
    <property type="protein sequence ID" value="GEB18670.1"/>
    <property type="molecule type" value="Genomic_DNA"/>
</dbReference>
<keyword evidence="5 8" id="KW-1133">Transmembrane helix</keyword>
<feature type="transmembrane region" description="Helical" evidence="8">
    <location>
        <begin position="51"/>
        <end position="70"/>
    </location>
</feature>
<feature type="transmembrane region" description="Helical" evidence="8">
    <location>
        <begin position="346"/>
        <end position="369"/>
    </location>
</feature>
<protein>
    <submittedName>
        <fullName evidence="9">Membrane protein</fullName>
    </submittedName>
</protein>
<keyword evidence="3" id="KW-0808">Transferase</keyword>
<feature type="transmembrane region" description="Helical" evidence="8">
    <location>
        <begin position="415"/>
        <end position="434"/>
    </location>
</feature>
<organism evidence="9 10">
    <name type="scientific">Paenarthrobacter aurescens</name>
    <name type="common">Arthrobacter aurescens</name>
    <dbReference type="NCBI Taxonomy" id="43663"/>
    <lineage>
        <taxon>Bacteria</taxon>
        <taxon>Bacillati</taxon>
        <taxon>Actinomycetota</taxon>
        <taxon>Actinomycetes</taxon>
        <taxon>Micrococcales</taxon>
        <taxon>Micrococcaceae</taxon>
        <taxon>Paenarthrobacter</taxon>
    </lineage>
</organism>
<feature type="transmembrane region" description="Helical" evidence="8">
    <location>
        <begin position="214"/>
        <end position="242"/>
    </location>
</feature>
<evidence type="ECO:0000256" key="6">
    <source>
        <dbReference type="ARBA" id="ARBA00023136"/>
    </source>
</evidence>
<keyword evidence="4 8" id="KW-0812">Transmembrane</keyword>
<dbReference type="GO" id="GO:0005886">
    <property type="term" value="C:plasma membrane"/>
    <property type="evidence" value="ECO:0007669"/>
    <property type="project" value="UniProtKB-SubCell"/>
</dbReference>
<feature type="transmembrane region" description="Helical" evidence="8">
    <location>
        <begin position="312"/>
        <end position="334"/>
    </location>
</feature>
<dbReference type="RefSeq" id="WP_174754497.1">
    <property type="nucleotide sequence ID" value="NZ_BAAAWK010000001.1"/>
</dbReference>
<feature type="transmembrane region" description="Helical" evidence="8">
    <location>
        <begin position="249"/>
        <end position="270"/>
    </location>
</feature>
<comment type="caution">
    <text evidence="9">The sequence shown here is derived from an EMBL/GenBank/DDBJ whole genome shotgun (WGS) entry which is preliminary data.</text>
</comment>
<dbReference type="InterPro" id="IPR018584">
    <property type="entry name" value="GT87"/>
</dbReference>
<comment type="subcellular location">
    <subcellularLocation>
        <location evidence="1">Cell membrane</location>
        <topology evidence="1">Multi-pass membrane protein</topology>
    </subcellularLocation>
</comment>
<reference evidence="9 10" key="1">
    <citation type="submission" date="2019-06" db="EMBL/GenBank/DDBJ databases">
        <title>Whole genome shotgun sequence of Paenarthrobacter aurescens NBRC 12136.</title>
        <authorList>
            <person name="Hosoyama A."/>
            <person name="Uohara A."/>
            <person name="Ohji S."/>
            <person name="Ichikawa N."/>
        </authorList>
    </citation>
    <scope>NUCLEOTIDE SEQUENCE [LARGE SCALE GENOMIC DNA]</scope>
    <source>
        <strain evidence="9 10">NBRC 12136</strain>
    </source>
</reference>
<dbReference type="GeneID" id="97303045"/>
<evidence type="ECO:0000256" key="5">
    <source>
        <dbReference type="ARBA" id="ARBA00022989"/>
    </source>
</evidence>
<evidence type="ECO:0000256" key="4">
    <source>
        <dbReference type="ARBA" id="ARBA00022692"/>
    </source>
</evidence>
<name>A0A4Y3N9Y5_PAEAU</name>
<dbReference type="AlphaFoldDB" id="A0A4Y3N9Y5"/>
<evidence type="ECO:0000256" key="8">
    <source>
        <dbReference type="SAM" id="Phobius"/>
    </source>
</evidence>
<proteinExistence type="inferred from homology"/>
<dbReference type="PIRSF" id="PIRSF010361">
    <property type="entry name" value="UCP010361"/>
    <property type="match status" value="1"/>
</dbReference>
<feature type="transmembrane region" description="Helical" evidence="8">
    <location>
        <begin position="178"/>
        <end position="208"/>
    </location>
</feature>
<evidence type="ECO:0000313" key="10">
    <source>
        <dbReference type="Proteomes" id="UP000317715"/>
    </source>
</evidence>
<dbReference type="Pfam" id="PF09594">
    <property type="entry name" value="GT87"/>
    <property type="match status" value="1"/>
</dbReference>
<feature type="transmembrane region" description="Helical" evidence="8">
    <location>
        <begin position="115"/>
        <end position="133"/>
    </location>
</feature>
<feature type="transmembrane region" description="Helical" evidence="8">
    <location>
        <begin position="145"/>
        <end position="166"/>
    </location>
</feature>
<keyword evidence="2" id="KW-1003">Cell membrane</keyword>
<evidence type="ECO:0000313" key="9">
    <source>
        <dbReference type="EMBL" id="GEB18670.1"/>
    </source>
</evidence>
<evidence type="ECO:0000256" key="7">
    <source>
        <dbReference type="ARBA" id="ARBA00024033"/>
    </source>
</evidence>
<dbReference type="Proteomes" id="UP000317715">
    <property type="component" value="Unassembled WGS sequence"/>
</dbReference>
<evidence type="ECO:0000256" key="3">
    <source>
        <dbReference type="ARBA" id="ARBA00022679"/>
    </source>
</evidence>
<sequence length="505" mass="55908">MQETKPHRLQNRARFVVPSRSDSLLRNFTELVGGPLGKHSSPGEMRSGPFTVERVLIILTVFAALLAVLAKDYCRVRGWETPGQFYATCYSDFPELFRNRGLGEGIFPFFSQGSLFEYPVLIGVIAGITALLVPGQGAGSERVLGYFDVNATLIVAVWIVTVLLTARINKHRPWDAAMVAVAPGIILAGFINWDMWAVALLALAMYFFSRDKLVLAGVFIGLGAATKMYPVLILGAIVVLALRTGKLRAFFITAGTALVSWLAVNLPIAALNPSGWRYFFEFSQNRPAGYSSPWFAYNLVADRVRWMQLDGATINTLALVLFVLACVLVGALALCAPRRPRLAQLLFLIVAAFILTNKVYSPQFVIWLIPLLALARPRWRDFLIWQAAEGLHWAAVWMYLGQTTSGGSVQHNIDMSYYVLAVGLHMVATAYLMARVVMDIWDPAQDPLRAHGGDDPHGGPFNAARDWLRFDVFHPSRSVLPWRPRATVETTEAKAPQRTEVNSDG</sequence>
<keyword evidence="10" id="KW-1185">Reference proteome</keyword>
<evidence type="ECO:0000256" key="1">
    <source>
        <dbReference type="ARBA" id="ARBA00004651"/>
    </source>
</evidence>
<keyword evidence="6 8" id="KW-0472">Membrane</keyword>
<accession>A0A4Y3N9Y5</accession>